<evidence type="ECO:0000259" key="6">
    <source>
        <dbReference type="PROSITE" id="PS51296"/>
    </source>
</evidence>
<dbReference type="PROSITE" id="PS51296">
    <property type="entry name" value="RIESKE"/>
    <property type="match status" value="1"/>
</dbReference>
<keyword evidence="8" id="KW-1185">Reference proteome</keyword>
<dbReference type="SUPFAM" id="SSF55961">
    <property type="entry name" value="Bet v1-like"/>
    <property type="match status" value="1"/>
</dbReference>
<dbReference type="SUPFAM" id="SSF50022">
    <property type="entry name" value="ISP domain"/>
    <property type="match status" value="1"/>
</dbReference>
<accession>A0A7U6JFQ5</accession>
<name>A0A7U6JFQ5_9GAMM</name>
<sequence>MVMLENYWYIACSSRKLKNRPLALDIAGKRLVFFRDASGHPAALDDSCPHRNAPLSAGKVSHGKLTCPYHGWRFKGDGVLDEVPYVAGEPPACRTPSYACVEQDGYVWVCPGGQAPEKAPLSFPHLNLPGWTSFGMETLFQGNVEACLENFLDCPHATHVHRYWFRTPTAKPVKAVIRMLDDGAVTEYFEEPREKSLVWSLLSPGRTVSMQHTDRYIVPATSRVDYEFGDGRAYSITSSCTPVDDTHTRVFTVISFRRGWLGPFIRLFFHPLSRLIINQDVRMLAQVQENIRRRGGADFMPLEQDVLFRPIHEWRKALREAGPLPEAGRQWQVELKL</sequence>
<evidence type="ECO:0000256" key="4">
    <source>
        <dbReference type="ARBA" id="ARBA00023004"/>
    </source>
</evidence>
<dbReference type="RefSeq" id="WP_052469757.1">
    <property type="nucleotide sequence ID" value="NZ_AP012273.1"/>
</dbReference>
<evidence type="ECO:0000313" key="7">
    <source>
        <dbReference type="EMBL" id="BAO43119.1"/>
    </source>
</evidence>
<dbReference type="InterPro" id="IPR036922">
    <property type="entry name" value="Rieske_2Fe-2S_sf"/>
</dbReference>
<reference evidence="7 8" key="1">
    <citation type="journal article" date="2014" name="PLoS ONE">
        <title>Physiological and genomic features of a novel sulfur-oxidizing gammaproteobacterium belonging to a previously uncultivated symbiotic lineage isolated from a hydrothermal vent.</title>
        <authorList>
            <person name="Nunoura T."/>
            <person name="Takaki Y."/>
            <person name="Kazama H."/>
            <person name="Kakuta J."/>
            <person name="Shimamura S."/>
            <person name="Makita H."/>
            <person name="Hirai M."/>
            <person name="Miyazaki M."/>
            <person name="Takai K."/>
        </authorList>
    </citation>
    <scope>NUCLEOTIDE SEQUENCE [LARGE SCALE GENOMIC DNA]</scope>
    <source>
        <strain evidence="7 8">Hiromi1</strain>
    </source>
</reference>
<proteinExistence type="predicted"/>
<dbReference type="Pfam" id="PF00355">
    <property type="entry name" value="Rieske"/>
    <property type="match status" value="1"/>
</dbReference>
<evidence type="ECO:0000256" key="1">
    <source>
        <dbReference type="ARBA" id="ARBA00022714"/>
    </source>
</evidence>
<evidence type="ECO:0000256" key="3">
    <source>
        <dbReference type="ARBA" id="ARBA00023002"/>
    </source>
</evidence>
<keyword evidence="2" id="KW-0479">Metal-binding</keyword>
<protein>
    <submittedName>
        <fullName evidence="7">Iron-sulfur cluster-binding protein Rieske family</fullName>
    </submittedName>
</protein>
<dbReference type="InterPro" id="IPR044043">
    <property type="entry name" value="VanA_C_cat"/>
</dbReference>
<keyword evidence="1" id="KW-0001">2Fe-2S</keyword>
<dbReference type="KEGG" id="tbn:TBH_C0171"/>
<dbReference type="InterPro" id="IPR050584">
    <property type="entry name" value="Cholesterol_7-desaturase"/>
</dbReference>
<feature type="domain" description="Rieske" evidence="6">
    <location>
        <begin position="8"/>
        <end position="109"/>
    </location>
</feature>
<dbReference type="InterPro" id="IPR017941">
    <property type="entry name" value="Rieske_2Fe-2S"/>
</dbReference>
<dbReference type="AlphaFoldDB" id="A0A7U6JFQ5"/>
<gene>
    <name evidence="7" type="ORF">TBH_C0171</name>
</gene>
<evidence type="ECO:0000256" key="5">
    <source>
        <dbReference type="ARBA" id="ARBA00023014"/>
    </source>
</evidence>
<dbReference type="Proteomes" id="UP000031631">
    <property type="component" value="Chromosome"/>
</dbReference>
<dbReference type="Pfam" id="PF19112">
    <property type="entry name" value="VanA_C"/>
    <property type="match status" value="1"/>
</dbReference>
<keyword evidence="4" id="KW-0408">Iron</keyword>
<dbReference type="EMBL" id="AP012273">
    <property type="protein sequence ID" value="BAO43119.1"/>
    <property type="molecule type" value="Genomic_DNA"/>
</dbReference>
<evidence type="ECO:0000256" key="2">
    <source>
        <dbReference type="ARBA" id="ARBA00022723"/>
    </source>
</evidence>
<dbReference type="GO" id="GO:0046872">
    <property type="term" value="F:metal ion binding"/>
    <property type="evidence" value="ECO:0007669"/>
    <property type="project" value="UniProtKB-KW"/>
</dbReference>
<dbReference type="Gene3D" id="3.90.380.10">
    <property type="entry name" value="Naphthalene 1,2-dioxygenase Alpha Subunit, Chain A, domain 1"/>
    <property type="match status" value="1"/>
</dbReference>
<dbReference type="GO" id="GO:0051537">
    <property type="term" value="F:2 iron, 2 sulfur cluster binding"/>
    <property type="evidence" value="ECO:0007669"/>
    <property type="project" value="UniProtKB-KW"/>
</dbReference>
<dbReference type="PANTHER" id="PTHR21266:SF60">
    <property type="entry name" value="3-KETOSTEROID-9-ALPHA-MONOOXYGENASE, OXYGENASE COMPONENT"/>
    <property type="match status" value="1"/>
</dbReference>
<dbReference type="GO" id="GO:0016491">
    <property type="term" value="F:oxidoreductase activity"/>
    <property type="evidence" value="ECO:0007669"/>
    <property type="project" value="UniProtKB-KW"/>
</dbReference>
<dbReference type="Gene3D" id="2.102.10.10">
    <property type="entry name" value="Rieske [2Fe-2S] iron-sulphur domain"/>
    <property type="match status" value="1"/>
</dbReference>
<dbReference type="PANTHER" id="PTHR21266">
    <property type="entry name" value="IRON-SULFUR DOMAIN CONTAINING PROTEIN"/>
    <property type="match status" value="1"/>
</dbReference>
<evidence type="ECO:0000313" key="8">
    <source>
        <dbReference type="Proteomes" id="UP000031631"/>
    </source>
</evidence>
<keyword evidence="3" id="KW-0560">Oxidoreductase</keyword>
<organism evidence="7 8">
    <name type="scientific">Thiolapillus brandeum</name>
    <dbReference type="NCBI Taxonomy" id="1076588"/>
    <lineage>
        <taxon>Bacteria</taxon>
        <taxon>Pseudomonadati</taxon>
        <taxon>Pseudomonadota</taxon>
        <taxon>Gammaproteobacteria</taxon>
        <taxon>Chromatiales</taxon>
        <taxon>Sedimenticolaceae</taxon>
        <taxon>Thiolapillus</taxon>
    </lineage>
</organism>
<keyword evidence="5" id="KW-0411">Iron-sulfur</keyword>